<comment type="caution">
    <text evidence="5">The sequence shown here is derived from an EMBL/GenBank/DDBJ whole genome shotgun (WGS) entry which is preliminary data.</text>
</comment>
<reference evidence="5 6" key="1">
    <citation type="submission" date="2013-07" db="EMBL/GenBank/DDBJ databases">
        <title>Isolation of a new Chlamydia species from the feral Sacred Ibis (Threskiornis aethiopicus): Chlamydia ibidis.</title>
        <authorList>
            <person name="Vorimore F."/>
            <person name="Hsia R.-C."/>
            <person name="Huot-Creasy H."/>
            <person name="Bastian S."/>
            <person name="Deruyter L."/>
            <person name="Passet A."/>
            <person name="Sachse K."/>
            <person name="Bavoil P."/>
            <person name="Myers G."/>
            <person name="Laroucau K."/>
        </authorList>
    </citation>
    <scope>NUCLEOTIDE SEQUENCE [LARGE SCALE GENOMIC DNA]</scope>
    <source>
        <strain evidence="5 6">10-1398/6</strain>
    </source>
</reference>
<gene>
    <name evidence="5" type="ORF">H359_0940</name>
</gene>
<evidence type="ECO:0000256" key="2">
    <source>
        <dbReference type="ARBA" id="ARBA00022679"/>
    </source>
</evidence>
<dbReference type="CDD" id="cd07989">
    <property type="entry name" value="LPLAT_AGPAT-like"/>
    <property type="match status" value="1"/>
</dbReference>
<dbReference type="EMBL" id="APJW01000003">
    <property type="protein sequence ID" value="EQM62332.1"/>
    <property type="molecule type" value="Genomic_DNA"/>
</dbReference>
<comment type="pathway">
    <text evidence="1">Lipid metabolism.</text>
</comment>
<evidence type="ECO:0000313" key="5">
    <source>
        <dbReference type="EMBL" id="EQM62332.1"/>
    </source>
</evidence>
<evidence type="ECO:0000256" key="3">
    <source>
        <dbReference type="ARBA" id="ARBA00023315"/>
    </source>
</evidence>
<organism evidence="5 6">
    <name type="scientific">Chlamydia ibidis 10-1398/6</name>
    <dbReference type="NCBI Taxonomy" id="1046581"/>
    <lineage>
        <taxon>Bacteria</taxon>
        <taxon>Pseudomonadati</taxon>
        <taxon>Chlamydiota</taxon>
        <taxon>Chlamydiia</taxon>
        <taxon>Chlamydiales</taxon>
        <taxon>Chlamydiaceae</taxon>
        <taxon>Chlamydia/Chlamydophila group</taxon>
        <taxon>Chlamydia</taxon>
    </lineage>
</organism>
<evidence type="ECO:0000259" key="4">
    <source>
        <dbReference type="SMART" id="SM00563"/>
    </source>
</evidence>
<dbReference type="PANTHER" id="PTHR10434:SF11">
    <property type="entry name" value="1-ACYL-SN-GLYCEROL-3-PHOSPHATE ACYLTRANSFERASE"/>
    <property type="match status" value="1"/>
</dbReference>
<dbReference type="SMART" id="SM00563">
    <property type="entry name" value="PlsC"/>
    <property type="match status" value="1"/>
</dbReference>
<protein>
    <submittedName>
        <fullName evidence="5">Acyltransferase family protein</fullName>
    </submittedName>
</protein>
<keyword evidence="3 5" id="KW-0012">Acyltransferase</keyword>
<proteinExistence type="predicted"/>
<feature type="domain" description="Phospholipid/glycerol acyltransferase" evidence="4">
    <location>
        <begin position="44"/>
        <end position="170"/>
    </location>
</feature>
<evidence type="ECO:0000313" key="6">
    <source>
        <dbReference type="Proteomes" id="UP000016064"/>
    </source>
</evidence>
<dbReference type="SUPFAM" id="SSF69593">
    <property type="entry name" value="Glycerol-3-phosphate (1)-acyltransferase"/>
    <property type="match status" value="1"/>
</dbReference>
<dbReference type="Pfam" id="PF01553">
    <property type="entry name" value="Acyltransferase"/>
    <property type="match status" value="1"/>
</dbReference>
<dbReference type="InterPro" id="IPR002123">
    <property type="entry name" value="Plipid/glycerol_acylTrfase"/>
</dbReference>
<sequence length="253" mass="29087">MLIKAWRIVYETIYAFLVGSALKLRYNIKLEGLESLRPNANLGSLFLSNHVAEIDPVILEYLFWPRFRVRPLAIDYLFHSPFVRWLLNSVRAIPVPRVTPGKECKSIIAQMEHFYTQATDALNAGESLLLYPSGRLSRNGKEEIVNQYSAYVLLHRAKECNVFLVRISGLWGSSFSRYKTGTTPKLGSVFKESLKALLCRGLFFMPKRSVLIRIQQIDNAFLKKFSKKQDLNAFLTSWFNQCDENLPVEVPYA</sequence>
<name>A0ABP2XFS4_9CHLA</name>
<accession>A0ABP2XFS4</accession>
<keyword evidence="2" id="KW-0808">Transferase</keyword>
<keyword evidence="6" id="KW-1185">Reference proteome</keyword>
<dbReference type="RefSeq" id="WP_020370546.1">
    <property type="nucleotide sequence ID" value="NZ_APJW01000003.1"/>
</dbReference>
<evidence type="ECO:0000256" key="1">
    <source>
        <dbReference type="ARBA" id="ARBA00005189"/>
    </source>
</evidence>
<dbReference type="GO" id="GO:0016746">
    <property type="term" value="F:acyltransferase activity"/>
    <property type="evidence" value="ECO:0007669"/>
    <property type="project" value="UniProtKB-KW"/>
</dbReference>
<dbReference type="Proteomes" id="UP000016064">
    <property type="component" value="Unassembled WGS sequence"/>
</dbReference>
<dbReference type="PANTHER" id="PTHR10434">
    <property type="entry name" value="1-ACYL-SN-GLYCEROL-3-PHOSPHATE ACYLTRANSFERASE"/>
    <property type="match status" value="1"/>
</dbReference>